<name>A0ABQ2F343_9DEIO</name>
<sequence length="145" mass="15988">MAPRLRAWTATAATCHSQNFITGEGPRLWALKYTDTRERTFLTGSMAHTYRRALTPRGFLITVLMHGGDHAIYGPEHALDELMPHSHPVLTIREALHLLHEHKRLLAMRPALQAISKACTCSASSEDSTSSNAWCGVSPFTSPAP</sequence>
<organism evidence="1 2">
    <name type="scientific">Deinococcus malanensis</name>
    <dbReference type="NCBI Taxonomy" id="1706855"/>
    <lineage>
        <taxon>Bacteria</taxon>
        <taxon>Thermotogati</taxon>
        <taxon>Deinococcota</taxon>
        <taxon>Deinococci</taxon>
        <taxon>Deinococcales</taxon>
        <taxon>Deinococcaceae</taxon>
        <taxon>Deinococcus</taxon>
    </lineage>
</organism>
<comment type="caution">
    <text evidence="1">The sequence shown here is derived from an EMBL/GenBank/DDBJ whole genome shotgun (WGS) entry which is preliminary data.</text>
</comment>
<accession>A0ABQ2F343</accession>
<gene>
    <name evidence="1" type="ORF">GCM10008955_41170</name>
</gene>
<proteinExistence type="predicted"/>
<evidence type="ECO:0000313" key="2">
    <source>
        <dbReference type="Proteomes" id="UP000647587"/>
    </source>
</evidence>
<evidence type="ECO:0000313" key="1">
    <source>
        <dbReference type="EMBL" id="GGK43153.1"/>
    </source>
</evidence>
<protein>
    <submittedName>
        <fullName evidence="1">Uncharacterized protein</fullName>
    </submittedName>
</protein>
<dbReference type="EMBL" id="BMPP01000037">
    <property type="protein sequence ID" value="GGK43153.1"/>
    <property type="molecule type" value="Genomic_DNA"/>
</dbReference>
<reference evidence="2" key="1">
    <citation type="journal article" date="2019" name="Int. J. Syst. Evol. Microbiol.">
        <title>The Global Catalogue of Microorganisms (GCM) 10K type strain sequencing project: providing services to taxonomists for standard genome sequencing and annotation.</title>
        <authorList>
            <consortium name="The Broad Institute Genomics Platform"/>
            <consortium name="The Broad Institute Genome Sequencing Center for Infectious Disease"/>
            <person name="Wu L."/>
            <person name="Ma J."/>
        </authorList>
    </citation>
    <scope>NUCLEOTIDE SEQUENCE [LARGE SCALE GENOMIC DNA]</scope>
    <source>
        <strain evidence="2">JCM 30331</strain>
    </source>
</reference>
<dbReference type="Proteomes" id="UP000647587">
    <property type="component" value="Unassembled WGS sequence"/>
</dbReference>
<keyword evidence="2" id="KW-1185">Reference proteome</keyword>